<keyword evidence="2" id="KW-0812">Transmembrane</keyword>
<dbReference type="EMBL" id="JBHSWJ010000002">
    <property type="protein sequence ID" value="MFC6712892.1"/>
    <property type="molecule type" value="Genomic_DNA"/>
</dbReference>
<dbReference type="SUPFAM" id="SSF50998">
    <property type="entry name" value="Quinoprotein alcohol dehydrogenase-like"/>
    <property type="match status" value="1"/>
</dbReference>
<comment type="caution">
    <text evidence="4">The sequence shown here is derived from an EMBL/GenBank/DDBJ whole genome shotgun (WGS) entry which is preliminary data.</text>
</comment>
<proteinExistence type="predicted"/>
<feature type="transmembrane region" description="Helical" evidence="2">
    <location>
        <begin position="75"/>
        <end position="94"/>
    </location>
</feature>
<dbReference type="RefSeq" id="WP_377820343.1">
    <property type="nucleotide sequence ID" value="NZ_JBHSWJ010000002.1"/>
</dbReference>
<dbReference type="Proteomes" id="UP001596356">
    <property type="component" value="Unassembled WGS sequence"/>
</dbReference>
<dbReference type="InterPro" id="IPR002372">
    <property type="entry name" value="PQQ_rpt_dom"/>
</dbReference>
<feature type="domain" description="Pyrrolo-quinoline quinone repeat" evidence="3">
    <location>
        <begin position="457"/>
        <end position="523"/>
    </location>
</feature>
<reference evidence="5" key="1">
    <citation type="journal article" date="2019" name="Int. J. Syst. Evol. Microbiol.">
        <title>The Global Catalogue of Microorganisms (GCM) 10K type strain sequencing project: providing services to taxonomists for standard genome sequencing and annotation.</title>
        <authorList>
            <consortium name="The Broad Institute Genomics Platform"/>
            <consortium name="The Broad Institute Genome Sequencing Center for Infectious Disease"/>
            <person name="Wu L."/>
            <person name="Ma J."/>
        </authorList>
    </citation>
    <scope>NUCLEOTIDE SEQUENCE [LARGE SCALE GENOMIC DNA]</scope>
    <source>
        <strain evidence="5">NBRC 106593</strain>
    </source>
</reference>
<accession>A0ABW2APB7</accession>
<evidence type="ECO:0000256" key="1">
    <source>
        <dbReference type="SAM" id="MobiDB-lite"/>
    </source>
</evidence>
<gene>
    <name evidence="4" type="ORF">ACFQBT_03165</name>
</gene>
<name>A0ABW2APB7_9MICO</name>
<sequence length="546" mass="56357">MYCTSCGNTNWADLRYCPGCGRDLRPGDGDESLTAPTVAAPSPLRASAAVDDQVRPGVPADGDAPSSGRWRRWRWPAAGAAVLVAVGAGAAWAWPRSAAPVAEPDEAVFSVDLGSHPRLAWHRAVEDWAPGCAPVRTEAEHACRVVQVALSAHRMVLQVQPASGDDTLLGIDLTTGAVAWRRDLPAGTDTTCNSSDRTLWCVAVSGGPTPTPTEADEYAPYDPAGPAQLLAMDIDSGRPTGSAVLGSSGFHDIVGIGPDFVLVGNRSSGNSADEAQGQGPTTVAMQVDKYDGAAGRAWSSTLPKGVDGAGYGGPPVLSVAGVDYLPYVTDAAGKGIGFRREDGSVVELPHGMAIDRYRGQIVTSAAQGGNLMIGDRPLAGAQLAMLSHDTSADMPLVTMSSDEGRVDSSEVHRRQAPFAVQRTVPGRAQAFCGGRLFTVSGEEFGGSGDPQDSPAKQSATVRAVDLETGKTTWQLRVSPESALNCSGSDVAVASPGVLAGYDIATGARSWSVAVPAQAAPNAATESGLMLAVYGDMSPTGFAYVTR</sequence>
<dbReference type="InterPro" id="IPR011047">
    <property type="entry name" value="Quinoprotein_ADH-like_sf"/>
</dbReference>
<dbReference type="Pfam" id="PF13360">
    <property type="entry name" value="PQQ_2"/>
    <property type="match status" value="1"/>
</dbReference>
<evidence type="ECO:0000259" key="3">
    <source>
        <dbReference type="Pfam" id="PF13360"/>
    </source>
</evidence>
<protein>
    <submittedName>
        <fullName evidence="4">PQQ-binding-like beta-propeller repeat protein</fullName>
    </submittedName>
</protein>
<dbReference type="InterPro" id="IPR015943">
    <property type="entry name" value="WD40/YVTN_repeat-like_dom_sf"/>
</dbReference>
<evidence type="ECO:0000313" key="4">
    <source>
        <dbReference type="EMBL" id="MFC6712892.1"/>
    </source>
</evidence>
<feature type="region of interest" description="Disordered" evidence="1">
    <location>
        <begin position="31"/>
        <end position="70"/>
    </location>
</feature>
<organism evidence="4 5">
    <name type="scientific">Branchiibius cervicis</name>
    <dbReference type="NCBI Taxonomy" id="908252"/>
    <lineage>
        <taxon>Bacteria</taxon>
        <taxon>Bacillati</taxon>
        <taxon>Actinomycetota</taxon>
        <taxon>Actinomycetes</taxon>
        <taxon>Micrococcales</taxon>
        <taxon>Dermacoccaceae</taxon>
        <taxon>Branchiibius</taxon>
    </lineage>
</organism>
<keyword evidence="2" id="KW-0472">Membrane</keyword>
<evidence type="ECO:0000256" key="2">
    <source>
        <dbReference type="SAM" id="Phobius"/>
    </source>
</evidence>
<keyword evidence="2" id="KW-1133">Transmembrane helix</keyword>
<dbReference type="Gene3D" id="2.130.10.10">
    <property type="entry name" value="YVTN repeat-like/Quinoprotein amine dehydrogenase"/>
    <property type="match status" value="1"/>
</dbReference>
<evidence type="ECO:0000313" key="5">
    <source>
        <dbReference type="Proteomes" id="UP001596356"/>
    </source>
</evidence>
<keyword evidence="5" id="KW-1185">Reference proteome</keyword>